<dbReference type="GeneID" id="19962246"/>
<evidence type="ECO:0000256" key="7">
    <source>
        <dbReference type="ARBA" id="ARBA00023017"/>
    </source>
</evidence>
<proteinExistence type="predicted"/>
<evidence type="ECO:0000313" key="14">
    <source>
        <dbReference type="Proteomes" id="UP000290582"/>
    </source>
</evidence>
<dbReference type="Pfam" id="PF05783">
    <property type="entry name" value="DLIC"/>
    <property type="match status" value="1"/>
</dbReference>
<keyword evidence="2" id="KW-0813">Transport</keyword>
<dbReference type="KEGG" id="pvv:PVVCY_0401600"/>
<evidence type="ECO:0000313" key="11">
    <source>
        <dbReference type="EMBL" id="KEG01007.1"/>
    </source>
</evidence>
<evidence type="ECO:0000256" key="8">
    <source>
        <dbReference type="ARBA" id="ARBA00023175"/>
    </source>
</evidence>
<dbReference type="GO" id="GO:0005874">
    <property type="term" value="C:microtubule"/>
    <property type="evidence" value="ECO:0007669"/>
    <property type="project" value="UniProtKB-KW"/>
</dbReference>
<dbReference type="EMBL" id="KL446953">
    <property type="protein sequence ID" value="KEG01007.1"/>
    <property type="molecule type" value="Genomic_DNA"/>
</dbReference>
<evidence type="ECO:0000256" key="5">
    <source>
        <dbReference type="ARBA" id="ARBA00022741"/>
    </source>
</evidence>
<keyword evidence="9" id="KW-0206">Cytoskeleton</keyword>
<protein>
    <submittedName>
        <fullName evidence="12">Dynein light intermediate chain 2, putative</fullName>
    </submittedName>
</protein>
<keyword evidence="3" id="KW-0963">Cytoplasm</keyword>
<evidence type="ECO:0000256" key="3">
    <source>
        <dbReference type="ARBA" id="ARBA00022490"/>
    </source>
</evidence>
<keyword evidence="7" id="KW-0243">Dynein</keyword>
<evidence type="ECO:0000256" key="1">
    <source>
        <dbReference type="ARBA" id="ARBA00004245"/>
    </source>
</evidence>
<dbReference type="InterPro" id="IPR022780">
    <property type="entry name" value="Dynein_light_int_chain"/>
</dbReference>
<feature type="compositionally biased region" description="Basic and acidic residues" evidence="10">
    <location>
        <begin position="100"/>
        <end position="114"/>
    </location>
</feature>
<evidence type="ECO:0000256" key="2">
    <source>
        <dbReference type="ARBA" id="ARBA00022448"/>
    </source>
</evidence>
<keyword evidence="6" id="KW-0067">ATP-binding</keyword>
<dbReference type="EMBL" id="LR215060">
    <property type="protein sequence ID" value="VEV55062.1"/>
    <property type="molecule type" value="Genomic_DNA"/>
</dbReference>
<dbReference type="OrthoDB" id="27603at2759"/>
<keyword evidence="5" id="KW-0547">Nucleotide-binding</keyword>
<dbReference type="InterPro" id="IPR008467">
    <property type="entry name" value="Dynein1_light_intermed_chain"/>
</dbReference>
<dbReference type="PANTHER" id="PTHR12688:SF0">
    <property type="entry name" value="DYNEIN LIGHT INTERMEDIATE CHAIN"/>
    <property type="match status" value="1"/>
</dbReference>
<feature type="compositionally biased region" description="Basic and acidic residues" evidence="10">
    <location>
        <begin position="132"/>
        <end position="144"/>
    </location>
</feature>
<feature type="compositionally biased region" description="Polar residues" evidence="10">
    <location>
        <begin position="86"/>
        <end position="96"/>
    </location>
</feature>
<dbReference type="AlphaFoldDB" id="A0A081IBE9"/>
<feature type="region of interest" description="Disordered" evidence="10">
    <location>
        <begin position="650"/>
        <end position="686"/>
    </location>
</feature>
<dbReference type="VEuPathDB" id="PlasmoDB:PVVCY_0401600"/>
<evidence type="ECO:0000313" key="12">
    <source>
        <dbReference type="EMBL" id="VEV55062.1"/>
    </source>
</evidence>
<dbReference type="GO" id="GO:0005868">
    <property type="term" value="C:cytoplasmic dynein complex"/>
    <property type="evidence" value="ECO:0007669"/>
    <property type="project" value="InterPro"/>
</dbReference>
<feature type="compositionally biased region" description="Polar residues" evidence="10">
    <location>
        <begin position="118"/>
        <end position="127"/>
    </location>
</feature>
<dbReference type="RefSeq" id="XP_008625905.1">
    <property type="nucleotide sequence ID" value="XM_008627683.1"/>
</dbReference>
<dbReference type="GO" id="GO:0005524">
    <property type="term" value="F:ATP binding"/>
    <property type="evidence" value="ECO:0007669"/>
    <property type="project" value="UniProtKB-KW"/>
</dbReference>
<organism evidence="11 13">
    <name type="scientific">Plasmodium vinckei vinckei</name>
    <dbReference type="NCBI Taxonomy" id="54757"/>
    <lineage>
        <taxon>Eukaryota</taxon>
        <taxon>Sar</taxon>
        <taxon>Alveolata</taxon>
        <taxon>Apicomplexa</taxon>
        <taxon>Aconoidasida</taxon>
        <taxon>Haemosporida</taxon>
        <taxon>Plasmodiidae</taxon>
        <taxon>Plasmodium</taxon>
        <taxon>Plasmodium (Vinckeia)</taxon>
    </lineage>
</organism>
<evidence type="ECO:0000256" key="6">
    <source>
        <dbReference type="ARBA" id="ARBA00022840"/>
    </source>
</evidence>
<evidence type="ECO:0000256" key="10">
    <source>
        <dbReference type="SAM" id="MobiDB-lite"/>
    </source>
</evidence>
<feature type="region of interest" description="Disordered" evidence="10">
    <location>
        <begin position="1"/>
        <end position="50"/>
    </location>
</feature>
<dbReference type="GO" id="GO:0007018">
    <property type="term" value="P:microtubule-based movement"/>
    <property type="evidence" value="ECO:0007669"/>
    <property type="project" value="InterPro"/>
</dbReference>
<keyword evidence="8" id="KW-0505">Motor protein</keyword>
<reference evidence="12 14" key="2">
    <citation type="submission" date="2019-01" db="EMBL/GenBank/DDBJ databases">
        <authorList>
            <person name="Ramaprasad A."/>
        </authorList>
    </citation>
    <scope>NUCLEOTIDE SEQUENCE [LARGE SCALE GENOMIC DNA]</scope>
</reference>
<accession>A0A081IBE9</accession>
<sequence length="723" mass="83431">MKKEIPNSSNSSSSFLKKETPNALNSSSSFLKKEIPNSSNSSTSFLKKGSTVSLWKKKGNVKGKEIVKDQESKKENLFMKKNNISIEKGNSTSMLATSKLKNEENLKNKKKQNEIKNMSNNSVSKKLSIQEIQKEEKESEIDEGNKVGDEVEIVSKMKILNNMIEHNESVKGFEKGEHKNGMKNEIKNEKDDSIEIEGLDKVDIFSKNEIKFDDEKKYELYGDELHSEDVEKKKSNDYEGIRHKKSSIYKKILKKLNIDKNDEVENSHIIVLGNKDVGKSSLLKSLQRISLEGDGEYTDLLYKNEIRVLPFDYGCLNIKNFEDDKKIHDIQGNSHVWILQHPCYTSLLIKNLKNFKNIKKILILICTDLYKPYNIISEINSWIDVMHKIYEEVYSDYDMDVVSELKSNLEKYIYNYKGLKKNEKNIKQEENHVMNEIEGYSDFEKNKEGSIDSVNNVTEEEEGQAKLIKINLSFPIVFVICKSDGYEILNNRTYQGYIDVIISYLRNLAISYQAAIIFCNTINKNELINVELLYKYMMHRLYDFPFKEKEILDCYEKIFIPSGYDDEELINKSIKNTFVGNFNKPYDSIIIKPMTNKTIVAEHSQNIVPAIYYNDFLASISTNSSNDNMTNGYIKKDMNSISIDNIELPNGVNNKDNRNQSSNPENDNGNNNYSVTNNENNNDKSDKFLHSFFQNLLEKGRSKSPSVPTIDPLILEKKKKIIK</sequence>
<feature type="compositionally biased region" description="Polar residues" evidence="10">
    <location>
        <begin position="22"/>
        <end position="50"/>
    </location>
</feature>
<dbReference type="Proteomes" id="UP000290582">
    <property type="component" value="Chromosome PVVCY_04"/>
</dbReference>
<dbReference type="PANTHER" id="PTHR12688">
    <property type="entry name" value="DYNEIN LIGHT INTERMEDIATE CHAIN"/>
    <property type="match status" value="1"/>
</dbReference>
<dbReference type="GO" id="GO:0045504">
    <property type="term" value="F:dynein heavy chain binding"/>
    <property type="evidence" value="ECO:0007669"/>
    <property type="project" value="TreeGrafter"/>
</dbReference>
<reference evidence="11 13" key="1">
    <citation type="submission" date="2013-02" db="EMBL/GenBank/DDBJ databases">
        <title>The Genome Sequence of Plasmodium vinckei vinckei.</title>
        <authorList>
            <consortium name="The Broad Institute Genome Sequencing Platform"/>
            <consortium name="The Broad Institute Genome Sequencing Center for Infectious Disease"/>
            <person name="Neafsey D."/>
            <person name="Cheeseman I."/>
            <person name="Volkman S."/>
            <person name="Adams J."/>
            <person name="Walker B."/>
            <person name="Young S.K."/>
            <person name="Zeng Q."/>
            <person name="Gargeya S."/>
            <person name="Fitzgerald M."/>
            <person name="Haas B."/>
            <person name="Abouelleil A."/>
            <person name="Alvarado L."/>
            <person name="Arachchi H.M."/>
            <person name="Berlin A.M."/>
            <person name="Chapman S.B."/>
            <person name="Dewar J."/>
            <person name="Goldberg J."/>
            <person name="Griggs A."/>
            <person name="Gujja S."/>
            <person name="Hansen M."/>
            <person name="Howarth C."/>
            <person name="Imamovic A."/>
            <person name="Larimer J."/>
            <person name="McCowan C."/>
            <person name="Murphy C."/>
            <person name="Neiman D."/>
            <person name="Pearson M."/>
            <person name="Priest M."/>
            <person name="Roberts A."/>
            <person name="Saif S."/>
            <person name="Shea T."/>
            <person name="Sisk P."/>
            <person name="Sykes S."/>
            <person name="Wortman J."/>
            <person name="Nusbaum C."/>
            <person name="Birren B."/>
        </authorList>
    </citation>
    <scope>NUCLEOTIDE SEQUENCE [LARGE SCALE GENOMIC DNA]</scope>
    <source>
        <strain evidence="13">vinckei</strain>
        <strain evidence="11">Vinckei</strain>
    </source>
</reference>
<dbReference type="GO" id="GO:0000226">
    <property type="term" value="P:microtubule cytoskeleton organization"/>
    <property type="evidence" value="ECO:0007669"/>
    <property type="project" value="TreeGrafter"/>
</dbReference>
<feature type="compositionally biased region" description="Low complexity" evidence="10">
    <location>
        <begin position="659"/>
        <end position="680"/>
    </location>
</feature>
<evidence type="ECO:0000313" key="13">
    <source>
        <dbReference type="Proteomes" id="UP000030681"/>
    </source>
</evidence>
<comment type="subcellular location">
    <subcellularLocation>
        <location evidence="1">Cytoplasm</location>
        <location evidence="1">Cytoskeleton</location>
    </subcellularLocation>
</comment>
<dbReference type="GO" id="GO:0005813">
    <property type="term" value="C:centrosome"/>
    <property type="evidence" value="ECO:0007669"/>
    <property type="project" value="TreeGrafter"/>
</dbReference>
<evidence type="ECO:0000256" key="4">
    <source>
        <dbReference type="ARBA" id="ARBA00022701"/>
    </source>
</evidence>
<keyword evidence="4" id="KW-0493">Microtubule</keyword>
<gene>
    <name evidence="12" type="ORF">PVVCY_0401600</name>
    <name evidence="11" type="ORF">YYE_04040</name>
</gene>
<feature type="region of interest" description="Disordered" evidence="10">
    <location>
        <begin position="86"/>
        <end position="144"/>
    </location>
</feature>
<dbReference type="Proteomes" id="UP000030681">
    <property type="component" value="Unassembled WGS sequence"/>
</dbReference>
<evidence type="ECO:0000256" key="9">
    <source>
        <dbReference type="ARBA" id="ARBA00023212"/>
    </source>
</evidence>
<name>A0A081IBE9_PLAVN</name>